<protein>
    <submittedName>
        <fullName evidence="2">Uncharacterized protein</fullName>
    </submittedName>
</protein>
<dbReference type="WBParaSite" id="ES5_v2.g10768.t1">
    <property type="protein sequence ID" value="ES5_v2.g10768.t1"/>
    <property type="gene ID" value="ES5_v2.g10768"/>
</dbReference>
<reference evidence="2" key="1">
    <citation type="submission" date="2022-11" db="UniProtKB">
        <authorList>
            <consortium name="WormBaseParasite"/>
        </authorList>
    </citation>
    <scope>IDENTIFICATION</scope>
</reference>
<dbReference type="Proteomes" id="UP000887579">
    <property type="component" value="Unplaced"/>
</dbReference>
<proteinExistence type="predicted"/>
<evidence type="ECO:0000313" key="2">
    <source>
        <dbReference type="WBParaSite" id="ES5_v2.g10768.t1"/>
    </source>
</evidence>
<name>A0AC34F126_9BILA</name>
<accession>A0AC34F126</accession>
<sequence>MNRLFFVTVLVLAFTLSNIECAVARFEVEIGNFARFDFGTEMILIKRTTSLTDEAQYLFAGPNQDGSWTTNGIDKIPSNAHLYWNGTIVFKSITKDDLGSYEMPLEPQRMHVAKTMIDIVLKGQ</sequence>
<organism evidence="1 2">
    <name type="scientific">Panagrolaimus sp. ES5</name>
    <dbReference type="NCBI Taxonomy" id="591445"/>
    <lineage>
        <taxon>Eukaryota</taxon>
        <taxon>Metazoa</taxon>
        <taxon>Ecdysozoa</taxon>
        <taxon>Nematoda</taxon>
        <taxon>Chromadorea</taxon>
        <taxon>Rhabditida</taxon>
        <taxon>Tylenchina</taxon>
        <taxon>Panagrolaimomorpha</taxon>
        <taxon>Panagrolaimoidea</taxon>
        <taxon>Panagrolaimidae</taxon>
        <taxon>Panagrolaimus</taxon>
    </lineage>
</organism>
<evidence type="ECO:0000313" key="1">
    <source>
        <dbReference type="Proteomes" id="UP000887579"/>
    </source>
</evidence>